<name>A0A1G7CY68_9FLAO</name>
<dbReference type="EMBL" id="FNAO01000005">
    <property type="protein sequence ID" value="SDE43596.1"/>
    <property type="molecule type" value="Genomic_DNA"/>
</dbReference>
<reference evidence="1 2" key="1">
    <citation type="submission" date="2016-10" db="EMBL/GenBank/DDBJ databases">
        <authorList>
            <person name="de Groot N.N."/>
        </authorList>
    </citation>
    <scope>NUCLEOTIDE SEQUENCE [LARGE SCALE GENOMIC DNA]</scope>
    <source>
        <strain evidence="1 2">DSM 23421</strain>
    </source>
</reference>
<dbReference type="AlphaFoldDB" id="A0A1G7CY68"/>
<sequence>MVLTNIKDEIIVYGGILSRIIVCRAKSFYNYRQKRCLKIAKENVL</sequence>
<protein>
    <submittedName>
        <fullName evidence="1">Uncharacterized protein</fullName>
    </submittedName>
</protein>
<proteinExistence type="predicted"/>
<accession>A0A1G7CY68</accession>
<gene>
    <name evidence="1" type="ORF">SAMN05421636_10558</name>
</gene>
<dbReference type="STRING" id="641691.SAMN05421636_10558"/>
<evidence type="ECO:0000313" key="2">
    <source>
        <dbReference type="Proteomes" id="UP000199109"/>
    </source>
</evidence>
<keyword evidence="2" id="KW-1185">Reference proteome</keyword>
<evidence type="ECO:0000313" key="1">
    <source>
        <dbReference type="EMBL" id="SDE43596.1"/>
    </source>
</evidence>
<organism evidence="1 2">
    <name type="scientific">Pricia antarctica</name>
    <dbReference type="NCBI Taxonomy" id="641691"/>
    <lineage>
        <taxon>Bacteria</taxon>
        <taxon>Pseudomonadati</taxon>
        <taxon>Bacteroidota</taxon>
        <taxon>Flavobacteriia</taxon>
        <taxon>Flavobacteriales</taxon>
        <taxon>Flavobacteriaceae</taxon>
        <taxon>Pricia</taxon>
    </lineage>
</organism>
<dbReference type="Proteomes" id="UP000199109">
    <property type="component" value="Unassembled WGS sequence"/>
</dbReference>